<comment type="caution">
    <text evidence="1">The sequence shown here is derived from an EMBL/GenBank/DDBJ whole genome shotgun (WGS) entry which is preliminary data.</text>
</comment>
<dbReference type="AlphaFoldDB" id="X1VT10"/>
<dbReference type="EMBL" id="BARW01035971">
    <property type="protein sequence ID" value="GAJ23992.1"/>
    <property type="molecule type" value="Genomic_DNA"/>
</dbReference>
<evidence type="ECO:0000313" key="1">
    <source>
        <dbReference type="EMBL" id="GAJ23992.1"/>
    </source>
</evidence>
<gene>
    <name evidence="1" type="ORF">S12H4_55977</name>
</gene>
<sequence>VMFIAAKENIGRDQARRSLRCLLELVTQVQGTESTQLLTVERSG</sequence>
<proteinExistence type="predicted"/>
<accession>X1VT10</accession>
<reference evidence="1" key="1">
    <citation type="journal article" date="2014" name="Front. Microbiol.">
        <title>High frequency of phylogenetically diverse reductive dehalogenase-homologous genes in deep subseafloor sedimentary metagenomes.</title>
        <authorList>
            <person name="Kawai M."/>
            <person name="Futagami T."/>
            <person name="Toyoda A."/>
            <person name="Takaki Y."/>
            <person name="Nishi S."/>
            <person name="Hori S."/>
            <person name="Arai W."/>
            <person name="Tsubouchi T."/>
            <person name="Morono Y."/>
            <person name="Uchiyama I."/>
            <person name="Ito T."/>
            <person name="Fujiyama A."/>
            <person name="Inagaki F."/>
            <person name="Takami H."/>
        </authorList>
    </citation>
    <scope>NUCLEOTIDE SEQUENCE</scope>
    <source>
        <strain evidence="1">Expedition CK06-06</strain>
    </source>
</reference>
<name>X1VT10_9ZZZZ</name>
<feature type="non-terminal residue" evidence="1">
    <location>
        <position position="1"/>
    </location>
</feature>
<protein>
    <submittedName>
        <fullName evidence="1">Uncharacterized protein</fullName>
    </submittedName>
</protein>
<organism evidence="1">
    <name type="scientific">marine sediment metagenome</name>
    <dbReference type="NCBI Taxonomy" id="412755"/>
    <lineage>
        <taxon>unclassified sequences</taxon>
        <taxon>metagenomes</taxon>
        <taxon>ecological metagenomes</taxon>
    </lineage>
</organism>